<dbReference type="STRING" id="4432.A0A1U8AZ37"/>
<accession>A0A1U8AZ37</accession>
<proteinExistence type="predicted"/>
<evidence type="ECO:0000256" key="1">
    <source>
        <dbReference type="SAM" id="MobiDB-lite"/>
    </source>
</evidence>
<dbReference type="GeneID" id="104607935"/>
<name>A0A1U8AZ37_NELNU</name>
<dbReference type="PANTHER" id="PTHR47592">
    <property type="entry name" value="PBF68 PROTEIN"/>
    <property type="match status" value="1"/>
</dbReference>
<evidence type="ECO:0000313" key="2">
    <source>
        <dbReference type="Proteomes" id="UP000189703"/>
    </source>
</evidence>
<dbReference type="KEGG" id="nnu:104607935"/>
<dbReference type="eggNOG" id="KOG0017">
    <property type="taxonomic scope" value="Eukaryota"/>
</dbReference>
<dbReference type="AlphaFoldDB" id="A0A1U8AZ37"/>
<dbReference type="Proteomes" id="UP000189703">
    <property type="component" value="Unplaced"/>
</dbReference>
<protein>
    <submittedName>
        <fullName evidence="3">Uncharacterized protein LOC104607935</fullName>
    </submittedName>
</protein>
<feature type="region of interest" description="Disordered" evidence="1">
    <location>
        <begin position="198"/>
        <end position="232"/>
    </location>
</feature>
<organism evidence="2 3">
    <name type="scientific">Nelumbo nucifera</name>
    <name type="common">Sacred lotus</name>
    <dbReference type="NCBI Taxonomy" id="4432"/>
    <lineage>
        <taxon>Eukaryota</taxon>
        <taxon>Viridiplantae</taxon>
        <taxon>Streptophyta</taxon>
        <taxon>Embryophyta</taxon>
        <taxon>Tracheophyta</taxon>
        <taxon>Spermatophyta</taxon>
        <taxon>Magnoliopsida</taxon>
        <taxon>Proteales</taxon>
        <taxon>Nelumbonaceae</taxon>
        <taxon>Nelumbo</taxon>
    </lineage>
</organism>
<dbReference type="OMA" id="IARITMI"/>
<dbReference type="OrthoDB" id="1920930at2759"/>
<sequence>MASKAVAVELSRTEKLNGTNYPIWKRRIRQILAQDCLDYILDDDIPPVPSENATLAETRKHNKYEKDNKIARSTILTFIELDIEMLFEEYKYAKNMFDAVTETCGKVTESYIQLLIEKFYGFAIKEDDPIVENVNKMIVIAKELAAVGNSIPDKVQLSTILHSLPKSWEQVAISLNLSGQNITMQNLPMLLAVEAKRRNKKNNSQALVTKPTPSEPTKSSEKPKPKFQKGKGKWFKKTNFNKGKKNVICFNFGAPGNTKYNCSKKKQNPGTNTKDIICVVSESFIVDSDSSSWWIDSGSSQHVARSKEAFLDLKEMQPG</sequence>
<evidence type="ECO:0000313" key="3">
    <source>
        <dbReference type="RefSeq" id="XP_010272034.1"/>
    </source>
</evidence>
<dbReference type="FunCoup" id="A0A1U8AZ37">
    <property type="interactions" value="535"/>
</dbReference>
<dbReference type="InParanoid" id="A0A1U8AZ37"/>
<gene>
    <name evidence="3" type="primary">LOC104607935</name>
</gene>
<reference evidence="3" key="1">
    <citation type="submission" date="2025-08" db="UniProtKB">
        <authorList>
            <consortium name="RefSeq"/>
        </authorList>
    </citation>
    <scope>IDENTIFICATION</scope>
</reference>
<dbReference type="Pfam" id="PF14223">
    <property type="entry name" value="Retrotran_gag_2"/>
    <property type="match status" value="1"/>
</dbReference>
<dbReference type="PANTHER" id="PTHR47592:SF27">
    <property type="entry name" value="OS08G0421700 PROTEIN"/>
    <property type="match status" value="1"/>
</dbReference>
<keyword evidence="2" id="KW-1185">Reference proteome</keyword>
<dbReference type="RefSeq" id="XP_010272034.1">
    <property type="nucleotide sequence ID" value="XM_010273732.2"/>
</dbReference>